<evidence type="ECO:0000259" key="1">
    <source>
        <dbReference type="Pfam" id="PF03184"/>
    </source>
</evidence>
<dbReference type="PANTHER" id="PTHR19303:SF74">
    <property type="entry name" value="POGO TRANSPOSABLE ELEMENT WITH KRAB DOMAIN"/>
    <property type="match status" value="1"/>
</dbReference>
<reference evidence="2 3" key="1">
    <citation type="submission" date="2022-12" db="EMBL/GenBank/DDBJ databases">
        <title>Chromosome-level genome of Tegillarca granosa.</title>
        <authorList>
            <person name="Kim J."/>
        </authorList>
    </citation>
    <scope>NUCLEOTIDE SEQUENCE [LARGE SCALE GENOMIC DNA]</scope>
    <source>
        <strain evidence="2">Teg-2019</strain>
        <tissue evidence="2">Adductor muscle</tissue>
    </source>
</reference>
<dbReference type="InterPro" id="IPR050863">
    <property type="entry name" value="CenT-Element_Derived"/>
</dbReference>
<accession>A0ABQ9FIS7</accession>
<dbReference type="Proteomes" id="UP001217089">
    <property type="component" value="Unassembled WGS sequence"/>
</dbReference>
<dbReference type="PANTHER" id="PTHR19303">
    <property type="entry name" value="TRANSPOSON"/>
    <property type="match status" value="1"/>
</dbReference>
<proteinExistence type="predicted"/>
<gene>
    <name evidence="2" type="ORF">KUTeg_006194</name>
</gene>
<dbReference type="InterPro" id="IPR004875">
    <property type="entry name" value="DDE_SF_endonuclease_dom"/>
</dbReference>
<sequence>MASIGYGYNKIGIQSLARDYALSVKEYTQQLAESTSRETLDRYYKKLGTILTKYNLQGKPERIFNVDEKGINTEHYPPKLVCDKATKPQAISSTRSATITIVAGGNALEIEPGCIPRSPEGMSESDWSNNQLFHDYMTTHFIKYASVPVGKDLEPTLLLYDGQKSHINLTLKEWAKKHNVVLFVLPAHTSHLTQPLDVGVFGPLKSMYNKESQLYMQRNPGINISKYQVAELTNKPYIRAMSPENLKSSFRKTEIYPFNNNIIDDSQVTPSVIYIEFVKMRKRQPVFQKILSRIP</sequence>
<feature type="domain" description="DDE-1" evidence="1">
    <location>
        <begin position="126"/>
        <end position="223"/>
    </location>
</feature>
<dbReference type="Pfam" id="PF03184">
    <property type="entry name" value="DDE_1"/>
    <property type="match status" value="1"/>
</dbReference>
<dbReference type="EMBL" id="JARBDR010000328">
    <property type="protein sequence ID" value="KAJ8316180.1"/>
    <property type="molecule type" value="Genomic_DNA"/>
</dbReference>
<comment type="caution">
    <text evidence="2">The sequence shown here is derived from an EMBL/GenBank/DDBJ whole genome shotgun (WGS) entry which is preliminary data.</text>
</comment>
<evidence type="ECO:0000313" key="2">
    <source>
        <dbReference type="EMBL" id="KAJ8316180.1"/>
    </source>
</evidence>
<organism evidence="2 3">
    <name type="scientific">Tegillarca granosa</name>
    <name type="common">Malaysian cockle</name>
    <name type="synonym">Anadara granosa</name>
    <dbReference type="NCBI Taxonomy" id="220873"/>
    <lineage>
        <taxon>Eukaryota</taxon>
        <taxon>Metazoa</taxon>
        <taxon>Spiralia</taxon>
        <taxon>Lophotrochozoa</taxon>
        <taxon>Mollusca</taxon>
        <taxon>Bivalvia</taxon>
        <taxon>Autobranchia</taxon>
        <taxon>Pteriomorphia</taxon>
        <taxon>Arcoida</taxon>
        <taxon>Arcoidea</taxon>
        <taxon>Arcidae</taxon>
        <taxon>Tegillarca</taxon>
    </lineage>
</organism>
<name>A0ABQ9FIS7_TEGGR</name>
<evidence type="ECO:0000313" key="3">
    <source>
        <dbReference type="Proteomes" id="UP001217089"/>
    </source>
</evidence>
<protein>
    <recommendedName>
        <fullName evidence="1">DDE-1 domain-containing protein</fullName>
    </recommendedName>
</protein>
<keyword evidence="3" id="KW-1185">Reference proteome</keyword>